<evidence type="ECO:0000313" key="11">
    <source>
        <dbReference type="EMBL" id="KAI1704092.1"/>
    </source>
</evidence>
<dbReference type="GO" id="GO:0003796">
    <property type="term" value="F:lysozyme activity"/>
    <property type="evidence" value="ECO:0007669"/>
    <property type="project" value="UniProtKB-EC"/>
</dbReference>
<dbReference type="Pfam" id="PF05497">
    <property type="entry name" value="Destabilase"/>
    <property type="match status" value="1"/>
</dbReference>
<feature type="disulfide bond" evidence="9">
    <location>
        <begin position="29"/>
        <end position="114"/>
    </location>
</feature>
<name>A0AAD4MWY1_9BILA</name>
<dbReference type="Gene3D" id="1.10.530.10">
    <property type="match status" value="1"/>
</dbReference>
<dbReference type="GO" id="GO:0031640">
    <property type="term" value="P:killing of cells of another organism"/>
    <property type="evidence" value="ECO:0007669"/>
    <property type="project" value="UniProtKB-KW"/>
</dbReference>
<feature type="signal peptide" evidence="10">
    <location>
        <begin position="1"/>
        <end position="23"/>
    </location>
</feature>
<evidence type="ECO:0000313" key="12">
    <source>
        <dbReference type="Proteomes" id="UP001201812"/>
    </source>
</evidence>
<feature type="disulfide bond" evidence="9">
    <location>
        <begin position="68"/>
        <end position="96"/>
    </location>
</feature>
<keyword evidence="6" id="KW-0044">Antibiotic</keyword>
<evidence type="ECO:0000256" key="8">
    <source>
        <dbReference type="ARBA" id="ARBA00023295"/>
    </source>
</evidence>
<dbReference type="PROSITE" id="PS51909">
    <property type="entry name" value="LYSOZYME_I"/>
    <property type="match status" value="1"/>
</dbReference>
<dbReference type="EC" id="3.2.1.17" evidence="2"/>
<sequence>MLTRIRIFIAFIGCTFLVLGSYAVQNKTCIECICERETGCQPTECKVNANGNTTCGWFQIDLAYYVECGQPDIRPGEKIENGWKRCADDYRCASQCVQHYVNKFKSKCEGFTECERMVRIHNGGPRGCMKRNTLPYWNYIYDFCFLRP</sequence>
<dbReference type="PANTHER" id="PTHR11195:SF13">
    <property type="entry name" value="INVERTEBRATE-TYPE LYSOZYME 2-RELATED"/>
    <property type="match status" value="1"/>
</dbReference>
<dbReference type="GO" id="GO:0042742">
    <property type="term" value="P:defense response to bacterium"/>
    <property type="evidence" value="ECO:0007669"/>
    <property type="project" value="UniProtKB-KW"/>
</dbReference>
<proteinExistence type="predicted"/>
<keyword evidence="3" id="KW-0929">Antimicrobial</keyword>
<dbReference type="PANTHER" id="PTHR11195">
    <property type="entry name" value="DESTABILASE-RELATED"/>
    <property type="match status" value="1"/>
</dbReference>
<gene>
    <name evidence="11" type="ORF">DdX_14454</name>
</gene>
<feature type="chain" id="PRO_5042057710" description="lysozyme" evidence="10">
    <location>
        <begin position="24"/>
        <end position="148"/>
    </location>
</feature>
<comment type="caution">
    <text evidence="11">The sequence shown here is derived from an EMBL/GenBank/DDBJ whole genome shotgun (WGS) entry which is preliminary data.</text>
</comment>
<feature type="disulfide bond" evidence="9">
    <location>
        <begin position="45"/>
        <end position="55"/>
    </location>
</feature>
<evidence type="ECO:0000256" key="6">
    <source>
        <dbReference type="ARBA" id="ARBA00023022"/>
    </source>
</evidence>
<protein>
    <recommendedName>
        <fullName evidence="2">lysozyme</fullName>
        <ecNumber evidence="2">3.2.1.17</ecNumber>
    </recommendedName>
</protein>
<feature type="disulfide bond" evidence="9">
    <location>
        <begin position="34"/>
        <end position="40"/>
    </location>
</feature>
<evidence type="ECO:0000256" key="10">
    <source>
        <dbReference type="SAM" id="SignalP"/>
    </source>
</evidence>
<evidence type="ECO:0000256" key="9">
    <source>
        <dbReference type="PIRSR" id="PIRSR608597-3"/>
    </source>
</evidence>
<evidence type="ECO:0000256" key="2">
    <source>
        <dbReference type="ARBA" id="ARBA00012732"/>
    </source>
</evidence>
<keyword evidence="7 9" id="KW-1015">Disulfide bond</keyword>
<dbReference type="SUPFAM" id="SSF53955">
    <property type="entry name" value="Lysozyme-like"/>
    <property type="match status" value="1"/>
</dbReference>
<reference evidence="11" key="1">
    <citation type="submission" date="2022-01" db="EMBL/GenBank/DDBJ databases">
        <title>Genome Sequence Resource for Two Populations of Ditylenchus destructor, the Migratory Endoparasitic Phytonematode.</title>
        <authorList>
            <person name="Zhang H."/>
            <person name="Lin R."/>
            <person name="Xie B."/>
        </authorList>
    </citation>
    <scope>NUCLEOTIDE SEQUENCE</scope>
    <source>
        <strain evidence="11">BazhouSP</strain>
    </source>
</reference>
<keyword evidence="5" id="KW-0378">Hydrolase</keyword>
<dbReference type="AlphaFoldDB" id="A0AAD4MWY1"/>
<keyword evidence="10" id="KW-0732">Signal</keyword>
<dbReference type="CDD" id="cd16890">
    <property type="entry name" value="lyz_i"/>
    <property type="match status" value="1"/>
</dbReference>
<dbReference type="Proteomes" id="UP001201812">
    <property type="component" value="Unassembled WGS sequence"/>
</dbReference>
<evidence type="ECO:0000256" key="5">
    <source>
        <dbReference type="ARBA" id="ARBA00022801"/>
    </source>
</evidence>
<evidence type="ECO:0000256" key="3">
    <source>
        <dbReference type="ARBA" id="ARBA00022529"/>
    </source>
</evidence>
<dbReference type="EMBL" id="JAKKPZ010000072">
    <property type="protein sequence ID" value="KAI1704092.1"/>
    <property type="molecule type" value="Genomic_DNA"/>
</dbReference>
<accession>A0AAD4MWY1</accession>
<evidence type="ECO:0000256" key="1">
    <source>
        <dbReference type="ARBA" id="ARBA00000632"/>
    </source>
</evidence>
<dbReference type="InterPro" id="IPR008597">
    <property type="entry name" value="Invert_lysozyme"/>
</dbReference>
<keyword evidence="12" id="KW-1185">Reference proteome</keyword>
<evidence type="ECO:0000256" key="7">
    <source>
        <dbReference type="ARBA" id="ARBA00023157"/>
    </source>
</evidence>
<keyword evidence="4" id="KW-0081">Bacteriolytic enzyme</keyword>
<dbReference type="InterPro" id="IPR023346">
    <property type="entry name" value="Lysozyme-like_dom_sf"/>
</dbReference>
<feature type="disulfide bond" evidence="9">
    <location>
        <begin position="86"/>
        <end position="92"/>
    </location>
</feature>
<keyword evidence="8" id="KW-0326">Glycosidase</keyword>
<comment type="catalytic activity">
    <reaction evidence="1">
        <text>Hydrolysis of (1-&gt;4)-beta-linkages between N-acetylmuramic acid and N-acetyl-D-glucosamine residues in a peptidoglycan and between N-acetyl-D-glucosamine residues in chitodextrins.</text>
        <dbReference type="EC" id="3.2.1.17"/>
    </reaction>
</comment>
<evidence type="ECO:0000256" key="4">
    <source>
        <dbReference type="ARBA" id="ARBA00022638"/>
    </source>
</evidence>
<organism evidence="11 12">
    <name type="scientific">Ditylenchus destructor</name>
    <dbReference type="NCBI Taxonomy" id="166010"/>
    <lineage>
        <taxon>Eukaryota</taxon>
        <taxon>Metazoa</taxon>
        <taxon>Ecdysozoa</taxon>
        <taxon>Nematoda</taxon>
        <taxon>Chromadorea</taxon>
        <taxon>Rhabditida</taxon>
        <taxon>Tylenchina</taxon>
        <taxon>Tylenchomorpha</taxon>
        <taxon>Sphaerularioidea</taxon>
        <taxon>Anguinidae</taxon>
        <taxon>Anguininae</taxon>
        <taxon>Ditylenchus</taxon>
    </lineage>
</organism>